<dbReference type="PROSITE" id="PS00599">
    <property type="entry name" value="AA_TRANSFER_CLASS_2"/>
    <property type="match status" value="1"/>
</dbReference>
<dbReference type="InterPro" id="IPR004839">
    <property type="entry name" value="Aminotransferase_I/II_large"/>
</dbReference>
<comment type="caution">
    <text evidence="11">The sequence shown here is derived from an EMBL/GenBank/DDBJ whole genome shotgun (WGS) entry which is preliminary data.</text>
</comment>
<dbReference type="RefSeq" id="WP_344065008.1">
    <property type="nucleotide sequence ID" value="NZ_BAAAPN010000045.1"/>
</dbReference>
<evidence type="ECO:0000313" key="12">
    <source>
        <dbReference type="Proteomes" id="UP001501475"/>
    </source>
</evidence>
<dbReference type="NCBIfam" id="NF002877">
    <property type="entry name" value="PRK03317.1"/>
    <property type="match status" value="1"/>
</dbReference>
<dbReference type="InterPro" id="IPR015422">
    <property type="entry name" value="PyrdxlP-dep_Trfase_small"/>
</dbReference>
<evidence type="ECO:0000256" key="1">
    <source>
        <dbReference type="ARBA" id="ARBA00001933"/>
    </source>
</evidence>
<dbReference type="HAMAP" id="MF_01023">
    <property type="entry name" value="HisC_aminotrans_2"/>
    <property type="match status" value="1"/>
</dbReference>
<evidence type="ECO:0000256" key="5">
    <source>
        <dbReference type="ARBA" id="ARBA00022605"/>
    </source>
</evidence>
<comment type="catalytic activity">
    <reaction evidence="9">
        <text>L-histidinol phosphate + 2-oxoglutarate = 3-(imidazol-4-yl)-2-oxopropyl phosphate + L-glutamate</text>
        <dbReference type="Rhea" id="RHEA:23744"/>
        <dbReference type="ChEBI" id="CHEBI:16810"/>
        <dbReference type="ChEBI" id="CHEBI:29985"/>
        <dbReference type="ChEBI" id="CHEBI:57766"/>
        <dbReference type="ChEBI" id="CHEBI:57980"/>
        <dbReference type="EC" id="2.6.1.9"/>
    </reaction>
</comment>
<dbReference type="InterPro" id="IPR001917">
    <property type="entry name" value="Aminotrans_II_pyridoxalP_BS"/>
</dbReference>
<keyword evidence="7 9" id="KW-0663">Pyridoxal phosphate</keyword>
<evidence type="ECO:0000256" key="6">
    <source>
        <dbReference type="ARBA" id="ARBA00022679"/>
    </source>
</evidence>
<evidence type="ECO:0000256" key="3">
    <source>
        <dbReference type="ARBA" id="ARBA00011738"/>
    </source>
</evidence>
<dbReference type="InterPro" id="IPR015421">
    <property type="entry name" value="PyrdxlP-dep_Trfase_major"/>
</dbReference>
<sequence>MADDRPPSGLRSLLRDDLRGESPYGAPQLAVRAALNTNENSYPVPPEVVADMLAELGETLPGLNRYPDREFTDLRSALAAYLSRGGEPIDPVQVWAGNGSNEVLLHLLQAFGGPGRRAIGFTPSYSMHAIIATTTGTAWTHGRRSTEPGRLFTLAAADVAEQLGALDPHLVFICSPNNPTGTAVGLDVIEAAYEAAPRAVVVVDEAYAEFARPGTPNALTLLAGRERLVVTRTLSKAFALAGGRLGYLAADPELVDLLRLVRMPYHLSAPSQAVARAALRHTDMMLSTVGVVKAQRDRLVAELTALGFAPVPSDANFVLFGGLADAARTWQALLDAGVLVRDVGIPHYLRVTAGTPEETTAFLDALAALGPEHHLGTEKAS</sequence>
<feature type="domain" description="Aminotransferase class I/classII large" evidence="10">
    <location>
        <begin position="35"/>
        <end position="366"/>
    </location>
</feature>
<dbReference type="InterPro" id="IPR015424">
    <property type="entry name" value="PyrdxlP-dep_Trfase"/>
</dbReference>
<dbReference type="NCBIfam" id="TIGR01141">
    <property type="entry name" value="hisC"/>
    <property type="match status" value="1"/>
</dbReference>
<evidence type="ECO:0000256" key="2">
    <source>
        <dbReference type="ARBA" id="ARBA00007970"/>
    </source>
</evidence>
<dbReference type="CDD" id="cd00609">
    <property type="entry name" value="AAT_like"/>
    <property type="match status" value="1"/>
</dbReference>
<dbReference type="PANTHER" id="PTHR42885">
    <property type="entry name" value="HISTIDINOL-PHOSPHATE AMINOTRANSFERASE-RELATED"/>
    <property type="match status" value="1"/>
</dbReference>
<dbReference type="Proteomes" id="UP001501475">
    <property type="component" value="Unassembled WGS sequence"/>
</dbReference>
<comment type="cofactor">
    <cofactor evidence="1 9">
        <name>pyridoxal 5'-phosphate</name>
        <dbReference type="ChEBI" id="CHEBI:597326"/>
    </cofactor>
</comment>
<dbReference type="Pfam" id="PF00155">
    <property type="entry name" value="Aminotran_1_2"/>
    <property type="match status" value="1"/>
</dbReference>
<dbReference type="EC" id="2.6.1.9" evidence="9"/>
<comment type="subunit">
    <text evidence="3 9">Homodimer.</text>
</comment>
<evidence type="ECO:0000256" key="7">
    <source>
        <dbReference type="ARBA" id="ARBA00022898"/>
    </source>
</evidence>
<feature type="modified residue" description="N6-(pyridoxal phosphate)lysine" evidence="9">
    <location>
        <position position="236"/>
    </location>
</feature>
<dbReference type="Gene3D" id="3.40.640.10">
    <property type="entry name" value="Type I PLP-dependent aspartate aminotransferase-like (Major domain)"/>
    <property type="match status" value="1"/>
</dbReference>
<gene>
    <name evidence="9" type="primary">hisC</name>
    <name evidence="11" type="ORF">GCM10009810_17830</name>
</gene>
<evidence type="ECO:0000256" key="8">
    <source>
        <dbReference type="ARBA" id="ARBA00023102"/>
    </source>
</evidence>
<proteinExistence type="inferred from homology"/>
<comment type="similarity">
    <text evidence="2 9">Belongs to the class-II pyridoxal-phosphate-dependent aminotransferase family. Histidinol-phosphate aminotransferase subfamily.</text>
</comment>
<keyword evidence="8 9" id="KW-0368">Histidine biosynthesis</keyword>
<keyword evidence="5 9" id="KW-0028">Amino-acid biosynthesis</keyword>
<evidence type="ECO:0000256" key="9">
    <source>
        <dbReference type="HAMAP-Rule" id="MF_01023"/>
    </source>
</evidence>
<reference evidence="11 12" key="1">
    <citation type="journal article" date="2019" name="Int. J. Syst. Evol. Microbiol.">
        <title>The Global Catalogue of Microorganisms (GCM) 10K type strain sequencing project: providing services to taxonomists for standard genome sequencing and annotation.</title>
        <authorList>
            <consortium name="The Broad Institute Genomics Platform"/>
            <consortium name="The Broad Institute Genome Sequencing Center for Infectious Disease"/>
            <person name="Wu L."/>
            <person name="Ma J."/>
        </authorList>
    </citation>
    <scope>NUCLEOTIDE SEQUENCE [LARGE SCALE GENOMIC DNA]</scope>
    <source>
        <strain evidence="11 12">JCM 15591</strain>
    </source>
</reference>
<name>A0ABN2KKJ8_9MICO</name>
<dbReference type="Gene3D" id="3.90.1150.10">
    <property type="entry name" value="Aspartate Aminotransferase, domain 1"/>
    <property type="match status" value="1"/>
</dbReference>
<keyword evidence="6 9" id="KW-0808">Transferase</keyword>
<dbReference type="InterPro" id="IPR005861">
    <property type="entry name" value="HisP_aminotrans"/>
</dbReference>
<keyword evidence="12" id="KW-1185">Reference proteome</keyword>
<evidence type="ECO:0000313" key="11">
    <source>
        <dbReference type="EMBL" id="GAA1758724.1"/>
    </source>
</evidence>
<evidence type="ECO:0000259" key="10">
    <source>
        <dbReference type="Pfam" id="PF00155"/>
    </source>
</evidence>
<dbReference type="EMBL" id="BAAAPN010000045">
    <property type="protein sequence ID" value="GAA1758724.1"/>
    <property type="molecule type" value="Genomic_DNA"/>
</dbReference>
<keyword evidence="4 9" id="KW-0032">Aminotransferase</keyword>
<organism evidence="11 12">
    <name type="scientific">Nostocoides vanveenii</name>
    <dbReference type="NCBI Taxonomy" id="330835"/>
    <lineage>
        <taxon>Bacteria</taxon>
        <taxon>Bacillati</taxon>
        <taxon>Actinomycetota</taxon>
        <taxon>Actinomycetes</taxon>
        <taxon>Micrococcales</taxon>
        <taxon>Intrasporangiaceae</taxon>
        <taxon>Nostocoides</taxon>
    </lineage>
</organism>
<protein>
    <recommendedName>
        <fullName evidence="9">Histidinol-phosphate aminotransferase</fullName>
        <ecNumber evidence="9">2.6.1.9</ecNumber>
    </recommendedName>
    <alternativeName>
        <fullName evidence="9">Imidazole acetol-phosphate transaminase</fullName>
    </alternativeName>
</protein>
<accession>A0ABN2KKJ8</accession>
<evidence type="ECO:0000256" key="4">
    <source>
        <dbReference type="ARBA" id="ARBA00022576"/>
    </source>
</evidence>
<dbReference type="SUPFAM" id="SSF53383">
    <property type="entry name" value="PLP-dependent transferases"/>
    <property type="match status" value="1"/>
</dbReference>
<dbReference type="PANTHER" id="PTHR42885:SF2">
    <property type="entry name" value="HISTIDINOL-PHOSPHATE AMINOTRANSFERASE"/>
    <property type="match status" value="1"/>
</dbReference>
<comment type="pathway">
    <text evidence="9">Amino-acid biosynthesis; L-histidine biosynthesis; L-histidine from 5-phospho-alpha-D-ribose 1-diphosphate: step 7/9.</text>
</comment>